<evidence type="ECO:0000256" key="3">
    <source>
        <dbReference type="ARBA" id="ARBA00022692"/>
    </source>
</evidence>
<dbReference type="Proteomes" id="UP001398420">
    <property type="component" value="Unassembled WGS sequence"/>
</dbReference>
<evidence type="ECO:0000256" key="2">
    <source>
        <dbReference type="ARBA" id="ARBA00022448"/>
    </source>
</evidence>
<evidence type="ECO:0000259" key="7">
    <source>
        <dbReference type="PROSITE" id="PS50850"/>
    </source>
</evidence>
<keyword evidence="9" id="KW-1185">Reference proteome</keyword>
<feature type="transmembrane region" description="Helical" evidence="6">
    <location>
        <begin position="202"/>
        <end position="225"/>
    </location>
</feature>
<evidence type="ECO:0000256" key="4">
    <source>
        <dbReference type="ARBA" id="ARBA00022989"/>
    </source>
</evidence>
<organism evidence="8 9">
    <name type="scientific">Kurthia gibsonii</name>
    <dbReference type="NCBI Taxonomy" id="33946"/>
    <lineage>
        <taxon>Bacteria</taxon>
        <taxon>Bacillati</taxon>
        <taxon>Bacillota</taxon>
        <taxon>Bacilli</taxon>
        <taxon>Bacillales</taxon>
        <taxon>Caryophanaceae</taxon>
        <taxon>Kurthia</taxon>
    </lineage>
</organism>
<dbReference type="SUPFAM" id="SSF103473">
    <property type="entry name" value="MFS general substrate transporter"/>
    <property type="match status" value="1"/>
</dbReference>
<feature type="transmembrane region" description="Helical" evidence="6">
    <location>
        <begin position="160"/>
        <end position="181"/>
    </location>
</feature>
<gene>
    <name evidence="8" type="ORF">AAF454_10360</name>
</gene>
<evidence type="ECO:0000256" key="1">
    <source>
        <dbReference type="ARBA" id="ARBA00004651"/>
    </source>
</evidence>
<dbReference type="InterPro" id="IPR010645">
    <property type="entry name" value="MFS_4"/>
</dbReference>
<evidence type="ECO:0000313" key="8">
    <source>
        <dbReference type="EMBL" id="MEL5988800.1"/>
    </source>
</evidence>
<evidence type="ECO:0000313" key="9">
    <source>
        <dbReference type="Proteomes" id="UP001398420"/>
    </source>
</evidence>
<keyword evidence="4 6" id="KW-1133">Transmembrane helix</keyword>
<feature type="transmembrane region" description="Helical" evidence="6">
    <location>
        <begin position="47"/>
        <end position="67"/>
    </location>
</feature>
<dbReference type="Pfam" id="PF06779">
    <property type="entry name" value="MFS_4"/>
    <property type="match status" value="1"/>
</dbReference>
<feature type="transmembrane region" description="Helical" evidence="6">
    <location>
        <begin position="325"/>
        <end position="348"/>
    </location>
</feature>
<feature type="transmembrane region" description="Helical" evidence="6">
    <location>
        <begin position="7"/>
        <end position="27"/>
    </location>
</feature>
<dbReference type="Gene3D" id="1.20.1250.20">
    <property type="entry name" value="MFS general substrate transporter like domains"/>
    <property type="match status" value="2"/>
</dbReference>
<dbReference type="InterPro" id="IPR036259">
    <property type="entry name" value="MFS_trans_sf"/>
</dbReference>
<dbReference type="InterPro" id="IPR020846">
    <property type="entry name" value="MFS_dom"/>
</dbReference>
<keyword evidence="3 6" id="KW-0812">Transmembrane</keyword>
<feature type="transmembrane region" description="Helical" evidence="6">
    <location>
        <begin position="354"/>
        <end position="372"/>
    </location>
</feature>
<feature type="transmembrane region" description="Helical" evidence="6">
    <location>
        <begin position="97"/>
        <end position="119"/>
    </location>
</feature>
<comment type="caution">
    <text evidence="8">The sequence shown here is derived from an EMBL/GenBank/DDBJ whole genome shotgun (WGS) entry which is preliminary data.</text>
</comment>
<accession>A0ABU9LLB7</accession>
<feature type="transmembrane region" description="Helical" evidence="6">
    <location>
        <begin position="74"/>
        <end position="91"/>
    </location>
</feature>
<feature type="transmembrane region" description="Helical" evidence="6">
    <location>
        <begin position="266"/>
        <end position="286"/>
    </location>
</feature>
<sequence length="393" mass="42782">MNRKHFSIMIGAILFLTIAMGIGRFSFTSVLPFLRESENLSVQTGSVIAAGNYIGYLVGAFAAGWIVKYQKSILGLNVFLCILSVFFMGVTDHVSMWFSLRIVSGITGGIIFVLTSSMLMDYLAKYQLGKWSGYTFSGIGLGIAISGLVVPLFVSYGNWRIAYFGLTAIAAFCMVITFILWRNLRAEPHIKSPKSDKVLRGFMVWLTIAYGLEGLGYIITGTFLVDLVHSIPSIQQYAGFSWVIVGLGAIPSAPLWIWLMTTYKPTTILSIAYIIQIVAVILPVLTTNIWTVLLSALLFGSTFVGLVAMSTSYGRQLFPKKSASVVSILTTSYAIGQIIGPIAAGILVKQYGSYNAALVFASIIILFALILLRVGLLFQKSPTTQAVESTSLE</sequence>
<dbReference type="PANTHER" id="PTHR23537">
    <property type="match status" value="1"/>
</dbReference>
<dbReference type="EMBL" id="JBCEWA010000007">
    <property type="protein sequence ID" value="MEL5988800.1"/>
    <property type="molecule type" value="Genomic_DNA"/>
</dbReference>
<proteinExistence type="predicted"/>
<feature type="transmembrane region" description="Helical" evidence="6">
    <location>
        <begin position="131"/>
        <end position="154"/>
    </location>
</feature>
<name>A0ABU9LLB7_9BACL</name>
<evidence type="ECO:0000256" key="5">
    <source>
        <dbReference type="ARBA" id="ARBA00023136"/>
    </source>
</evidence>
<feature type="domain" description="Major facilitator superfamily (MFS) profile" evidence="7">
    <location>
        <begin position="7"/>
        <end position="379"/>
    </location>
</feature>
<evidence type="ECO:0000256" key="6">
    <source>
        <dbReference type="SAM" id="Phobius"/>
    </source>
</evidence>
<dbReference type="PANTHER" id="PTHR23537:SF1">
    <property type="entry name" value="SUGAR TRANSPORTER"/>
    <property type="match status" value="1"/>
</dbReference>
<comment type="subcellular location">
    <subcellularLocation>
        <location evidence="1">Cell membrane</location>
        <topology evidence="1">Multi-pass membrane protein</topology>
    </subcellularLocation>
</comment>
<feature type="transmembrane region" description="Helical" evidence="6">
    <location>
        <begin position="237"/>
        <end position="259"/>
    </location>
</feature>
<keyword evidence="2" id="KW-0813">Transport</keyword>
<keyword evidence="5 6" id="KW-0472">Membrane</keyword>
<reference evidence="8 9" key="1">
    <citation type="submission" date="2024-04" db="EMBL/GenBank/DDBJ databases">
        <authorList>
            <person name="Wu Y.S."/>
            <person name="Zhang L."/>
        </authorList>
    </citation>
    <scope>NUCLEOTIDE SEQUENCE [LARGE SCALE GENOMIC DNA]</scope>
    <source>
        <strain evidence="8 9">KG-01</strain>
    </source>
</reference>
<dbReference type="RefSeq" id="WP_068453081.1">
    <property type="nucleotide sequence ID" value="NZ_CP147847.1"/>
</dbReference>
<feature type="transmembrane region" description="Helical" evidence="6">
    <location>
        <begin position="292"/>
        <end position="313"/>
    </location>
</feature>
<protein>
    <submittedName>
        <fullName evidence="8">YbfB/YjiJ family MFS transporter</fullName>
    </submittedName>
</protein>
<dbReference type="PROSITE" id="PS50850">
    <property type="entry name" value="MFS"/>
    <property type="match status" value="1"/>
</dbReference>